<dbReference type="SMART" id="SM00668">
    <property type="entry name" value="CTLH"/>
    <property type="match status" value="1"/>
</dbReference>
<gene>
    <name evidence="2" type="ORF">MAR_016430</name>
</gene>
<reference evidence="2" key="1">
    <citation type="submission" date="2022-11" db="EMBL/GenBank/DDBJ databases">
        <title>Centuries of genome instability and evolution in soft-shell clam transmissible cancer (bioRxiv).</title>
        <authorList>
            <person name="Hart S.F.M."/>
            <person name="Yonemitsu M.A."/>
            <person name="Giersch R.M."/>
            <person name="Beal B.F."/>
            <person name="Arriagada G."/>
            <person name="Davis B.W."/>
            <person name="Ostrander E.A."/>
            <person name="Goff S.P."/>
            <person name="Metzger M.J."/>
        </authorList>
    </citation>
    <scope>NUCLEOTIDE SEQUENCE</scope>
    <source>
        <strain evidence="2">MELC-2E11</strain>
        <tissue evidence="2">Siphon/mantle</tissue>
    </source>
</reference>
<organism evidence="2 3">
    <name type="scientific">Mya arenaria</name>
    <name type="common">Soft-shell clam</name>
    <dbReference type="NCBI Taxonomy" id="6604"/>
    <lineage>
        <taxon>Eukaryota</taxon>
        <taxon>Metazoa</taxon>
        <taxon>Spiralia</taxon>
        <taxon>Lophotrochozoa</taxon>
        <taxon>Mollusca</taxon>
        <taxon>Bivalvia</taxon>
        <taxon>Autobranchia</taxon>
        <taxon>Heteroconchia</taxon>
        <taxon>Euheterodonta</taxon>
        <taxon>Imparidentia</taxon>
        <taxon>Neoheterodontei</taxon>
        <taxon>Myida</taxon>
        <taxon>Myoidea</taxon>
        <taxon>Myidae</taxon>
        <taxon>Mya</taxon>
    </lineage>
</organism>
<feature type="domain" description="CTLH" evidence="1">
    <location>
        <begin position="128"/>
        <end position="184"/>
    </location>
</feature>
<dbReference type="InterPro" id="IPR006595">
    <property type="entry name" value="CTLH_C"/>
</dbReference>
<dbReference type="PANTHER" id="PTHR12170">
    <property type="entry name" value="MACROPHAGE ERYTHROBLAST ATTACHER-RELATED"/>
    <property type="match status" value="1"/>
</dbReference>
<proteinExistence type="predicted"/>
<sequence>MADIKALEHPTLKVPYELLNKKFRCAQKSIDREVSKVQVVGSELQTCLQKPDITIGEVTLALDSMVEKLKMLKRKADESISEELETARMIKRRVDHLKEAEHLHENTRPLWQKKRLDRMLDLTNIDLFMNSKAVEESLINHETAPCLAWCYENKSKLRKLKSSLEFKLRQQEFIEMIRSNCRLDAVRHARKYFSSQLDEQQLAETQIVMGLLAFSPDTNIPSYKDLLNPERWHNLVRQFRFENFKLHQLNNASVFTALEEMAALNEGQVTCPRSKETHHIEKCEKVYVM</sequence>
<dbReference type="InterPro" id="IPR045098">
    <property type="entry name" value="Fyv10_fam"/>
</dbReference>
<dbReference type="EMBL" id="CP111023">
    <property type="protein sequence ID" value="WAR22456.1"/>
    <property type="molecule type" value="Genomic_DNA"/>
</dbReference>
<evidence type="ECO:0000313" key="2">
    <source>
        <dbReference type="EMBL" id="WAR22456.1"/>
    </source>
</evidence>
<keyword evidence="3" id="KW-1185">Reference proteome</keyword>
<dbReference type="Proteomes" id="UP001164746">
    <property type="component" value="Chromosome 12"/>
</dbReference>
<dbReference type="Pfam" id="PF10607">
    <property type="entry name" value="CTLH"/>
    <property type="match status" value="1"/>
</dbReference>
<name>A0ABY7FNF5_MYAAR</name>
<evidence type="ECO:0000313" key="3">
    <source>
        <dbReference type="Proteomes" id="UP001164746"/>
    </source>
</evidence>
<dbReference type="InterPro" id="IPR024964">
    <property type="entry name" value="CTLH/CRA"/>
</dbReference>
<evidence type="ECO:0000259" key="1">
    <source>
        <dbReference type="PROSITE" id="PS50897"/>
    </source>
</evidence>
<dbReference type="PROSITE" id="PS50897">
    <property type="entry name" value="CTLH"/>
    <property type="match status" value="1"/>
</dbReference>
<protein>
    <submittedName>
        <fullName evidence="2">MAEA-like protein</fullName>
    </submittedName>
</protein>
<accession>A0ABY7FNF5</accession>
<dbReference type="PANTHER" id="PTHR12170:SF2">
    <property type="entry name" value="E3 UBIQUITIN-PROTEIN TRANSFERASE MAEA"/>
    <property type="match status" value="1"/>
</dbReference>